<evidence type="ECO:0000259" key="4">
    <source>
        <dbReference type="PROSITE" id="PS50995"/>
    </source>
</evidence>
<dbReference type="Pfam" id="PF12802">
    <property type="entry name" value="MarR_2"/>
    <property type="match status" value="1"/>
</dbReference>
<dbReference type="AlphaFoldDB" id="A0A5J6L821"/>
<accession>A0A5J6L821</accession>
<dbReference type="InterPro" id="IPR000835">
    <property type="entry name" value="HTH_MarR-typ"/>
</dbReference>
<keyword evidence="2" id="KW-0238">DNA-binding</keyword>
<dbReference type="SUPFAM" id="SSF46785">
    <property type="entry name" value="Winged helix' DNA-binding domain"/>
    <property type="match status" value="1"/>
</dbReference>
<keyword evidence="1" id="KW-0805">Transcription regulation</keyword>
<evidence type="ECO:0000256" key="1">
    <source>
        <dbReference type="ARBA" id="ARBA00023015"/>
    </source>
</evidence>
<dbReference type="InterPro" id="IPR036388">
    <property type="entry name" value="WH-like_DNA-bd_sf"/>
</dbReference>
<keyword evidence="3" id="KW-0804">Transcription</keyword>
<gene>
    <name evidence="5" type="ORF">F6J85_16685</name>
</gene>
<proteinExistence type="predicted"/>
<protein>
    <submittedName>
        <fullName evidence="5">MarR family transcriptional regulator</fullName>
    </submittedName>
</protein>
<dbReference type="RefSeq" id="WP_150926787.1">
    <property type="nucleotide sequence ID" value="NZ_CP044232.1"/>
</dbReference>
<dbReference type="GO" id="GO:0003700">
    <property type="term" value="F:DNA-binding transcription factor activity"/>
    <property type="evidence" value="ECO:0007669"/>
    <property type="project" value="InterPro"/>
</dbReference>
<dbReference type="PANTHER" id="PTHR42756">
    <property type="entry name" value="TRANSCRIPTIONAL REGULATOR, MARR"/>
    <property type="match status" value="1"/>
</dbReference>
<dbReference type="PROSITE" id="PS50995">
    <property type="entry name" value="HTH_MARR_2"/>
    <property type="match status" value="1"/>
</dbReference>
<dbReference type="EMBL" id="CP044232">
    <property type="protein sequence ID" value="QEW04556.1"/>
    <property type="molecule type" value="Genomic_DNA"/>
</dbReference>
<evidence type="ECO:0000313" key="5">
    <source>
        <dbReference type="EMBL" id="QEW04556.1"/>
    </source>
</evidence>
<sequence>MTEAGGFVYVIKQLELALRPRLEAACAEAGMTAAQFTALTVLRRRPGTTSSDLARRSFVRAQTMAGTLEPLIEQGLVRREPDPGHRRRIRLFLTDAGVRAIDLLEPRVVELEQTLLTDLDEHERAQFAEYLRRARHAMRDEHR</sequence>
<dbReference type="SMART" id="SM00347">
    <property type="entry name" value="HTH_MARR"/>
    <property type="match status" value="1"/>
</dbReference>
<evidence type="ECO:0000313" key="6">
    <source>
        <dbReference type="Proteomes" id="UP000325516"/>
    </source>
</evidence>
<dbReference type="InterPro" id="IPR036390">
    <property type="entry name" value="WH_DNA-bd_sf"/>
</dbReference>
<feature type="domain" description="HTH marR-type" evidence="4">
    <location>
        <begin position="4"/>
        <end position="136"/>
    </location>
</feature>
<name>A0A5J6L821_9MICO</name>
<reference evidence="6" key="1">
    <citation type="submission" date="2019-09" db="EMBL/GenBank/DDBJ databases">
        <title>Mumia zhuanghuii sp. nov. isolated from the intestinal contents of plateau pika (Ochotona curzoniae) in the Qinghai-Tibet plateau of China.</title>
        <authorList>
            <person name="Tian Z."/>
        </authorList>
    </citation>
    <scope>NUCLEOTIDE SEQUENCE [LARGE SCALE GENOMIC DNA]</scope>
    <source>
        <strain evidence="6">L-031</strain>
    </source>
</reference>
<dbReference type="PANTHER" id="PTHR42756:SF1">
    <property type="entry name" value="TRANSCRIPTIONAL REPRESSOR OF EMRAB OPERON"/>
    <property type="match status" value="1"/>
</dbReference>
<evidence type="ECO:0000256" key="3">
    <source>
        <dbReference type="ARBA" id="ARBA00023163"/>
    </source>
</evidence>
<organism evidence="5 6">
    <name type="scientific">Microbacterium lushaniae</name>
    <dbReference type="NCBI Taxonomy" id="2614639"/>
    <lineage>
        <taxon>Bacteria</taxon>
        <taxon>Bacillati</taxon>
        <taxon>Actinomycetota</taxon>
        <taxon>Actinomycetes</taxon>
        <taxon>Micrococcales</taxon>
        <taxon>Microbacteriaceae</taxon>
        <taxon>Microbacterium</taxon>
    </lineage>
</organism>
<dbReference type="Gene3D" id="1.10.10.10">
    <property type="entry name" value="Winged helix-like DNA-binding domain superfamily/Winged helix DNA-binding domain"/>
    <property type="match status" value="1"/>
</dbReference>
<dbReference type="Proteomes" id="UP000325516">
    <property type="component" value="Chromosome"/>
</dbReference>
<dbReference type="GO" id="GO:0003677">
    <property type="term" value="F:DNA binding"/>
    <property type="evidence" value="ECO:0007669"/>
    <property type="project" value="UniProtKB-KW"/>
</dbReference>
<keyword evidence="6" id="KW-1185">Reference proteome</keyword>
<evidence type="ECO:0000256" key="2">
    <source>
        <dbReference type="ARBA" id="ARBA00023125"/>
    </source>
</evidence>
<dbReference type="KEGG" id="mlz:F6J85_16685"/>